<reference evidence="2 3" key="1">
    <citation type="submission" date="2022-11" db="EMBL/GenBank/DDBJ databases">
        <title>Spartinivicinus poritis sp. nov., isolated from scleractinian coral Porites lutea.</title>
        <authorList>
            <person name="Zhang G."/>
            <person name="Cai L."/>
            <person name="Wei Q."/>
        </authorList>
    </citation>
    <scope>NUCLEOTIDE SEQUENCE [LARGE SCALE GENOMIC DNA]</scope>
    <source>
        <strain evidence="2 3">A2-2</strain>
    </source>
</reference>
<keyword evidence="3" id="KW-1185">Reference proteome</keyword>
<dbReference type="EMBL" id="JAPMOU010000040">
    <property type="protein sequence ID" value="MDE1464680.1"/>
    <property type="molecule type" value="Genomic_DNA"/>
</dbReference>
<feature type="region of interest" description="Disordered" evidence="1">
    <location>
        <begin position="1"/>
        <end position="37"/>
    </location>
</feature>
<name>A0ABT5UE73_9GAMM</name>
<accession>A0ABT5UE73</accession>
<feature type="compositionally biased region" description="Polar residues" evidence="1">
    <location>
        <begin position="14"/>
        <end position="27"/>
    </location>
</feature>
<dbReference type="RefSeq" id="WP_274691006.1">
    <property type="nucleotide sequence ID" value="NZ_JAPMOU010000040.1"/>
</dbReference>
<evidence type="ECO:0000256" key="1">
    <source>
        <dbReference type="SAM" id="MobiDB-lite"/>
    </source>
</evidence>
<proteinExistence type="predicted"/>
<dbReference type="Proteomes" id="UP001528823">
    <property type="component" value="Unassembled WGS sequence"/>
</dbReference>
<gene>
    <name evidence="2" type="ORF">ORQ98_22200</name>
</gene>
<organism evidence="2 3">
    <name type="scientific">Spartinivicinus poritis</name>
    <dbReference type="NCBI Taxonomy" id="2994640"/>
    <lineage>
        <taxon>Bacteria</taxon>
        <taxon>Pseudomonadati</taxon>
        <taxon>Pseudomonadota</taxon>
        <taxon>Gammaproteobacteria</taxon>
        <taxon>Oceanospirillales</taxon>
        <taxon>Zooshikellaceae</taxon>
        <taxon>Spartinivicinus</taxon>
    </lineage>
</organism>
<comment type="caution">
    <text evidence="2">The sequence shown here is derived from an EMBL/GenBank/DDBJ whole genome shotgun (WGS) entry which is preliminary data.</text>
</comment>
<evidence type="ECO:0000313" key="3">
    <source>
        <dbReference type="Proteomes" id="UP001528823"/>
    </source>
</evidence>
<protein>
    <submittedName>
        <fullName evidence="2">Uncharacterized protein</fullName>
    </submittedName>
</protein>
<sequence>MNIRPTQPPLHADITSSHSHTSNQNLDSPAHTKPNELNTAKLAKLLWLIAGELAKAPSTRSDQTDT</sequence>
<evidence type="ECO:0000313" key="2">
    <source>
        <dbReference type="EMBL" id="MDE1464680.1"/>
    </source>
</evidence>